<dbReference type="STRING" id="859194.MHF_1441"/>
<accession>F6FGW6</accession>
<dbReference type="EMBL" id="CP002808">
    <property type="protein sequence ID" value="AEG73675.1"/>
    <property type="molecule type" value="Genomic_DNA"/>
</dbReference>
<organism evidence="2 3">
    <name type="scientific">Mycoplasma haemofelis (strain Ohio2)</name>
    <dbReference type="NCBI Taxonomy" id="859194"/>
    <lineage>
        <taxon>Bacteria</taxon>
        <taxon>Bacillati</taxon>
        <taxon>Mycoplasmatota</taxon>
        <taxon>Mollicutes</taxon>
        <taxon>Mycoplasmataceae</taxon>
        <taxon>Mycoplasma</taxon>
    </lineage>
</organism>
<proteinExistence type="predicted"/>
<gene>
    <name evidence="2" type="ordered locus">MHF_1441</name>
</gene>
<dbReference type="AlphaFoldDB" id="F6FGW6"/>
<feature type="region of interest" description="Disordered" evidence="1">
    <location>
        <begin position="144"/>
        <end position="170"/>
    </location>
</feature>
<dbReference type="HOGENOM" id="CLU_098620_4_1_14"/>
<evidence type="ECO:0000313" key="3">
    <source>
        <dbReference type="Proteomes" id="UP000007952"/>
    </source>
</evidence>
<name>F6FGW6_MYCHI</name>
<dbReference type="KEGG" id="mhf:MHF_1441"/>
<reference evidence="2 3" key="1">
    <citation type="journal article" date="2011" name="J. Bacteriol.">
        <title>Complete genome sequences of two hemotropic Mycoplasmas, Mycoplasma haemofelis strain Ohio2 and Mycoplasma suis strain Illinois.</title>
        <authorList>
            <person name="Messick J.B."/>
            <person name="Santos A.P."/>
            <person name="Guimaraes A.M."/>
        </authorList>
    </citation>
    <scope>NUCLEOTIDE SEQUENCE [LARGE SCALE GENOMIC DNA]</scope>
    <source>
        <strain evidence="2 3">Ohio2</strain>
    </source>
</reference>
<evidence type="ECO:0000256" key="1">
    <source>
        <dbReference type="SAM" id="MobiDB-lite"/>
    </source>
</evidence>
<evidence type="ECO:0000313" key="2">
    <source>
        <dbReference type="EMBL" id="AEG73675.1"/>
    </source>
</evidence>
<dbReference type="Proteomes" id="UP000007952">
    <property type="component" value="Chromosome"/>
</dbReference>
<sequence>MGFSKIAIPTLAAGTSAASVGGYFYATSGRQTKTTVLDKVQASLKDHQRILLSKGDSAWEKFKEVYSHQPSKQIPNVSSEQINSWCESTLKGEFVQLKYDRAMMWCVIYDRSIKDHLGDSLLPESGDGVEEKWKSAWEKFNNDNSKAGDLQIPDDQLENVDPKGKDKGGPALQKWCTSKYGVKMYELNADGLSKKVGRWCVEAKN</sequence>
<reference key="2">
    <citation type="submission" date="2011-05" db="EMBL/GenBank/DDBJ databases">
        <title>The Genome of Mycoplasma haemofelis Strain Ohio2, a pathogenic hemoplasma of the cat.</title>
        <authorList>
            <person name="Santos A.P."/>
            <person name="Guimaraes A.M.S."/>
            <person name="SanMiguel P.J."/>
            <person name="Martin S.W."/>
            <person name="Messick J.B."/>
        </authorList>
    </citation>
    <scope>NUCLEOTIDE SEQUENCE</scope>
    <source>
        <strain>Ohio2</strain>
    </source>
</reference>
<dbReference type="BioCyc" id="MHAE859194:G1GR7-1436-MONOMER"/>
<protein>
    <submittedName>
        <fullName evidence="2">Uncharacterized protein</fullName>
    </submittedName>
</protein>